<keyword evidence="1 2" id="KW-0812">Transmembrane</keyword>
<feature type="transmembrane region" description="Helical" evidence="1">
    <location>
        <begin position="24"/>
        <end position="45"/>
    </location>
</feature>
<accession>W7XIE7</accession>
<evidence type="ECO:0000313" key="2">
    <source>
        <dbReference type="EMBL" id="EWS73229.1"/>
    </source>
</evidence>
<keyword evidence="3" id="KW-1185">Reference proteome</keyword>
<evidence type="ECO:0000256" key="1">
    <source>
        <dbReference type="SAM" id="Phobius"/>
    </source>
</evidence>
<dbReference type="RefSeq" id="XP_012654240.1">
    <property type="nucleotide sequence ID" value="XM_012798786.1"/>
</dbReference>
<proteinExistence type="predicted"/>
<dbReference type="AlphaFoldDB" id="W7XIE7"/>
<keyword evidence="1" id="KW-1133">Transmembrane helix</keyword>
<dbReference type="KEGG" id="tet:TTHERM_001295380"/>
<dbReference type="Proteomes" id="UP000009168">
    <property type="component" value="Unassembled WGS sequence"/>
</dbReference>
<sequence>LMLQKRIINFSFNYQIKKIKKKRYFRLISINWVWKIQLITFYQLLITFKQKQIIFAIKIRFNSEIKTIFLAKQRLNYYKNYNLNCELFQVNCYQVKNIFKQKFLIKFMIL</sequence>
<gene>
    <name evidence="2" type="ORF">TTHERM_001295380</name>
</gene>
<protein>
    <submittedName>
        <fullName evidence="2">Transmembrane protein, putative</fullName>
    </submittedName>
</protein>
<dbReference type="EMBL" id="GG662614">
    <property type="protein sequence ID" value="EWS73229.1"/>
    <property type="molecule type" value="Genomic_DNA"/>
</dbReference>
<dbReference type="GeneID" id="24442108"/>
<dbReference type="InParanoid" id="W7XIE7"/>
<organism evidence="2 3">
    <name type="scientific">Tetrahymena thermophila (strain SB210)</name>
    <dbReference type="NCBI Taxonomy" id="312017"/>
    <lineage>
        <taxon>Eukaryota</taxon>
        <taxon>Sar</taxon>
        <taxon>Alveolata</taxon>
        <taxon>Ciliophora</taxon>
        <taxon>Intramacronucleata</taxon>
        <taxon>Oligohymenophorea</taxon>
        <taxon>Hymenostomatida</taxon>
        <taxon>Tetrahymenina</taxon>
        <taxon>Tetrahymenidae</taxon>
        <taxon>Tetrahymena</taxon>
    </lineage>
</organism>
<feature type="non-terminal residue" evidence="2">
    <location>
        <position position="1"/>
    </location>
</feature>
<keyword evidence="1" id="KW-0472">Membrane</keyword>
<reference evidence="3" key="1">
    <citation type="journal article" date="2006" name="PLoS Biol.">
        <title>Macronuclear genome sequence of the ciliate Tetrahymena thermophila, a model eukaryote.</title>
        <authorList>
            <person name="Eisen J.A."/>
            <person name="Coyne R.S."/>
            <person name="Wu M."/>
            <person name="Wu D."/>
            <person name="Thiagarajan M."/>
            <person name="Wortman J.R."/>
            <person name="Badger J.H."/>
            <person name="Ren Q."/>
            <person name="Amedeo P."/>
            <person name="Jones K.M."/>
            <person name="Tallon L.J."/>
            <person name="Delcher A.L."/>
            <person name="Salzberg S.L."/>
            <person name="Silva J.C."/>
            <person name="Haas B.J."/>
            <person name="Majoros W.H."/>
            <person name="Farzad M."/>
            <person name="Carlton J.M."/>
            <person name="Smith R.K. Jr."/>
            <person name="Garg J."/>
            <person name="Pearlman R.E."/>
            <person name="Karrer K.M."/>
            <person name="Sun L."/>
            <person name="Manning G."/>
            <person name="Elde N.C."/>
            <person name="Turkewitz A.P."/>
            <person name="Asai D.J."/>
            <person name="Wilkes D.E."/>
            <person name="Wang Y."/>
            <person name="Cai H."/>
            <person name="Collins K."/>
            <person name="Stewart B.A."/>
            <person name="Lee S.R."/>
            <person name="Wilamowska K."/>
            <person name="Weinberg Z."/>
            <person name="Ruzzo W.L."/>
            <person name="Wloga D."/>
            <person name="Gaertig J."/>
            <person name="Frankel J."/>
            <person name="Tsao C.-C."/>
            <person name="Gorovsky M.A."/>
            <person name="Keeling P.J."/>
            <person name="Waller R.F."/>
            <person name="Patron N.J."/>
            <person name="Cherry J.M."/>
            <person name="Stover N.A."/>
            <person name="Krieger C.J."/>
            <person name="del Toro C."/>
            <person name="Ryder H.F."/>
            <person name="Williamson S.C."/>
            <person name="Barbeau R.A."/>
            <person name="Hamilton E.P."/>
            <person name="Orias E."/>
        </authorList>
    </citation>
    <scope>NUCLEOTIDE SEQUENCE [LARGE SCALE GENOMIC DNA]</scope>
    <source>
        <strain evidence="3">SB210</strain>
    </source>
</reference>
<name>W7XIE7_TETTS</name>
<evidence type="ECO:0000313" key="3">
    <source>
        <dbReference type="Proteomes" id="UP000009168"/>
    </source>
</evidence>